<dbReference type="AlphaFoldDB" id="A0A7G9GJF2"/>
<keyword evidence="4" id="KW-0105">Cadmium resistance</keyword>
<keyword evidence="7" id="KW-1185">Reference proteome</keyword>
<evidence type="ECO:0000256" key="2">
    <source>
        <dbReference type="ARBA" id="ARBA00023125"/>
    </source>
</evidence>
<sequence>MDKKIPVCSEPHVHEDVVNRVKDEMLTQEEFNDLSVLFKMYADPTRLKILSLLFKEEMCVCDISTLLDMTQSAVSHQLSVLRQNRIIKYRRSGKNIYYSLDDEHIQLIFDAGLAHIME</sequence>
<dbReference type="PROSITE" id="PS50987">
    <property type="entry name" value="HTH_ARSR_2"/>
    <property type="match status" value="1"/>
</dbReference>
<name>A0A7G9GJF2_9FIRM</name>
<dbReference type="GO" id="GO:0046686">
    <property type="term" value="P:response to cadmium ion"/>
    <property type="evidence" value="ECO:0007669"/>
    <property type="project" value="UniProtKB-KW"/>
</dbReference>
<evidence type="ECO:0000313" key="6">
    <source>
        <dbReference type="EMBL" id="QNM10934.1"/>
    </source>
</evidence>
<dbReference type="CDD" id="cd00090">
    <property type="entry name" value="HTH_ARSR"/>
    <property type="match status" value="1"/>
</dbReference>
<dbReference type="GO" id="GO:0003700">
    <property type="term" value="F:DNA-binding transcription factor activity"/>
    <property type="evidence" value="ECO:0007669"/>
    <property type="project" value="InterPro"/>
</dbReference>
<gene>
    <name evidence="6" type="ORF">H9Q80_11655</name>
</gene>
<organism evidence="6 7">
    <name type="scientific">[Eubacterium] hominis</name>
    <dbReference type="NCBI Taxonomy" id="2764325"/>
    <lineage>
        <taxon>Bacteria</taxon>
        <taxon>Bacillati</taxon>
        <taxon>Bacillota</taxon>
        <taxon>Erysipelotrichia</taxon>
        <taxon>Erysipelotrichales</taxon>
        <taxon>Erysipelotrichaceae</taxon>
        <taxon>Amedibacillus</taxon>
    </lineage>
</organism>
<dbReference type="InterPro" id="IPR018334">
    <property type="entry name" value="ArsR_HTH"/>
</dbReference>
<dbReference type="PRINTS" id="PR00778">
    <property type="entry name" value="HTHARSR"/>
</dbReference>
<evidence type="ECO:0000313" key="7">
    <source>
        <dbReference type="Proteomes" id="UP000515856"/>
    </source>
</evidence>
<dbReference type="SUPFAM" id="SSF46785">
    <property type="entry name" value="Winged helix' DNA-binding domain"/>
    <property type="match status" value="1"/>
</dbReference>
<dbReference type="InterPro" id="IPR011991">
    <property type="entry name" value="ArsR-like_HTH"/>
</dbReference>
<dbReference type="EMBL" id="CP060636">
    <property type="protein sequence ID" value="QNM10934.1"/>
    <property type="molecule type" value="Genomic_DNA"/>
</dbReference>
<dbReference type="Gene3D" id="1.10.10.10">
    <property type="entry name" value="Winged helix-like DNA-binding domain superfamily/Winged helix DNA-binding domain"/>
    <property type="match status" value="1"/>
</dbReference>
<proteinExistence type="predicted"/>
<dbReference type="RefSeq" id="WP_117453316.1">
    <property type="nucleotide sequence ID" value="NZ_CP060636.1"/>
</dbReference>
<dbReference type="NCBIfam" id="NF033788">
    <property type="entry name" value="HTH_metalloreg"/>
    <property type="match status" value="1"/>
</dbReference>
<dbReference type="Proteomes" id="UP000515856">
    <property type="component" value="Chromosome"/>
</dbReference>
<evidence type="ECO:0000259" key="5">
    <source>
        <dbReference type="PROSITE" id="PS50987"/>
    </source>
</evidence>
<dbReference type="PANTHER" id="PTHR43132:SF6">
    <property type="entry name" value="HTH-TYPE TRANSCRIPTIONAL REPRESSOR CZRA"/>
    <property type="match status" value="1"/>
</dbReference>
<dbReference type="Pfam" id="PF01022">
    <property type="entry name" value="HTH_5"/>
    <property type="match status" value="1"/>
</dbReference>
<evidence type="ECO:0000256" key="3">
    <source>
        <dbReference type="ARBA" id="ARBA00023163"/>
    </source>
</evidence>
<dbReference type="GO" id="GO:0003677">
    <property type="term" value="F:DNA binding"/>
    <property type="evidence" value="ECO:0007669"/>
    <property type="project" value="UniProtKB-KW"/>
</dbReference>
<dbReference type="InterPro" id="IPR036388">
    <property type="entry name" value="WH-like_DNA-bd_sf"/>
</dbReference>
<protein>
    <submittedName>
        <fullName evidence="6">Helix-turn-helix transcriptional regulator</fullName>
    </submittedName>
</protein>
<feature type="domain" description="HTH arsR-type" evidence="5">
    <location>
        <begin position="26"/>
        <end position="118"/>
    </location>
</feature>
<reference evidence="6 7" key="1">
    <citation type="submission" date="2020-08" db="EMBL/GenBank/DDBJ databases">
        <authorList>
            <person name="Liu C."/>
            <person name="Sun Q."/>
        </authorList>
    </citation>
    <scope>NUCLEOTIDE SEQUENCE [LARGE SCALE GENOMIC DNA]</scope>
    <source>
        <strain evidence="6 7">NSJ-61</strain>
    </source>
</reference>
<dbReference type="InterPro" id="IPR051011">
    <property type="entry name" value="Metal_resp_trans_reg"/>
</dbReference>
<evidence type="ECO:0000256" key="4">
    <source>
        <dbReference type="ARBA" id="ARBA00043263"/>
    </source>
</evidence>
<evidence type="ECO:0000256" key="1">
    <source>
        <dbReference type="ARBA" id="ARBA00023015"/>
    </source>
</evidence>
<dbReference type="PANTHER" id="PTHR43132">
    <property type="entry name" value="ARSENICAL RESISTANCE OPERON REPRESSOR ARSR-RELATED"/>
    <property type="match status" value="1"/>
</dbReference>
<keyword evidence="1" id="KW-0805">Transcription regulation</keyword>
<dbReference type="SMART" id="SM00418">
    <property type="entry name" value="HTH_ARSR"/>
    <property type="match status" value="1"/>
</dbReference>
<dbReference type="InterPro" id="IPR036390">
    <property type="entry name" value="WH_DNA-bd_sf"/>
</dbReference>
<dbReference type="PROSITE" id="PS00846">
    <property type="entry name" value="HTH_ARSR_1"/>
    <property type="match status" value="1"/>
</dbReference>
<dbReference type="KEGG" id="ehn:H9Q80_11655"/>
<accession>A0A7G9GJF2</accession>
<keyword evidence="3" id="KW-0804">Transcription</keyword>
<keyword evidence="2" id="KW-0238">DNA-binding</keyword>
<dbReference type="InterPro" id="IPR001845">
    <property type="entry name" value="HTH_ArsR_DNA-bd_dom"/>
</dbReference>